<evidence type="ECO:0000313" key="8">
    <source>
        <dbReference type="Proteomes" id="UP000767854"/>
    </source>
</evidence>
<dbReference type="Gene3D" id="3.40.50.150">
    <property type="entry name" value="Vaccinia Virus protein VP39"/>
    <property type="match status" value="1"/>
</dbReference>
<reference evidence="7 8" key="1">
    <citation type="submission" date="2021-01" db="EMBL/GenBank/DDBJ databases">
        <title>Genomic Encyclopedia of Type Strains, Phase IV (KMG-IV): sequencing the most valuable type-strain genomes for metagenomic binning, comparative biology and taxonomic classification.</title>
        <authorList>
            <person name="Goeker M."/>
        </authorList>
    </citation>
    <scope>NUCLEOTIDE SEQUENCE [LARGE SCALE GENOMIC DNA]</scope>
    <source>
        <strain evidence="7 8">DSM 24436</strain>
    </source>
</reference>
<evidence type="ECO:0000256" key="2">
    <source>
        <dbReference type="ARBA" id="ARBA00022603"/>
    </source>
</evidence>
<keyword evidence="3 7" id="KW-0808">Transferase</keyword>
<dbReference type="SUPFAM" id="SSF53335">
    <property type="entry name" value="S-adenosyl-L-methionine-dependent methyltransferases"/>
    <property type="match status" value="1"/>
</dbReference>
<dbReference type="GO" id="GO:0009007">
    <property type="term" value="F:site-specific DNA-methyltransferase (adenine-specific) activity"/>
    <property type="evidence" value="ECO:0007669"/>
    <property type="project" value="UniProtKB-EC"/>
</dbReference>
<evidence type="ECO:0000256" key="4">
    <source>
        <dbReference type="ARBA" id="ARBA00022691"/>
    </source>
</evidence>
<evidence type="ECO:0000256" key="1">
    <source>
        <dbReference type="ARBA" id="ARBA00006594"/>
    </source>
</evidence>
<feature type="domain" description="DNA methylase N-4/N-6" evidence="6">
    <location>
        <begin position="116"/>
        <end position="442"/>
    </location>
</feature>
<dbReference type="PROSITE" id="PS00092">
    <property type="entry name" value="N6_MTASE"/>
    <property type="match status" value="1"/>
</dbReference>
<dbReference type="GO" id="GO:0032259">
    <property type="term" value="P:methylation"/>
    <property type="evidence" value="ECO:0007669"/>
    <property type="project" value="UniProtKB-KW"/>
</dbReference>
<evidence type="ECO:0000256" key="5">
    <source>
        <dbReference type="ARBA" id="ARBA00022747"/>
    </source>
</evidence>
<dbReference type="Pfam" id="PF01555">
    <property type="entry name" value="N6_N4_Mtase"/>
    <property type="match status" value="1"/>
</dbReference>
<dbReference type="PRINTS" id="PR00506">
    <property type="entry name" value="D21N6MTFRASE"/>
</dbReference>
<sequence length="624" mass="72215">MENLEIKKLDGLSMDVVAENKKKLMELFPEVFTEEGIILDKLKTVFGEYVEDKDDYYNFTWNGKERALRLSQAQSTGTLRPCKEESKNWDTTQNLYIEGDNLEVLMLLRKSYHGKIKIIYIDPPYNTGKDFVYKDSYKDNLKNYLELTKQVDEEGNKWSTNSDQNGRYHTDWLNMMYARLRIARELLNKNGSIFISIDDNEVSNLKKICDEIFGEDNFVANLVWEKKFAPQNDAKWFSENHDHILCYAKSKDYLDIKLLPRTDEMNNRYKNYDNDPRGLWTSDNLLRKDEQKSGLYTITTPNGSKYDPPSGRSWRVSQEKYNEMVLDNRIWFGSEGGNVPRIKRFLSEVQDGVKSQTIWKFGDVGHNQEASQELRKLFSGESYFDTPKPVRLIERICYLSTEEGDLILDFFSGSATAAHSVLSLNSKDCKKRKFIMVQIPEKVEKIRTLSDGAFSNICDIGKERIRRAGDKLLEENKDKEGIENLDIGFKVFKLDSSNIKKWDANNQSLEDYLSYMVDNFVEGRNEEDVLYEIMLKYGIDLTAPIESRSIAGKNVYSIGFGALFVCLDMEITIDVVEGIVAYKDELEPARTSIIFRDNGFKDSTVKTNALQILRTNDIEEVMSI</sequence>
<organism evidence="7 8">
    <name type="scientific">Fusibacter tunisiensis</name>
    <dbReference type="NCBI Taxonomy" id="1008308"/>
    <lineage>
        <taxon>Bacteria</taxon>
        <taxon>Bacillati</taxon>
        <taxon>Bacillota</taxon>
        <taxon>Clostridia</taxon>
        <taxon>Eubacteriales</taxon>
        <taxon>Eubacteriales Family XII. Incertae Sedis</taxon>
        <taxon>Fusibacter</taxon>
    </lineage>
</organism>
<keyword evidence="5" id="KW-0680">Restriction system</keyword>
<evidence type="ECO:0000256" key="3">
    <source>
        <dbReference type="ARBA" id="ARBA00022679"/>
    </source>
</evidence>
<dbReference type="InterPro" id="IPR002295">
    <property type="entry name" value="N4/N6-MTase_EcoPI_Mod-like"/>
</dbReference>
<keyword evidence="4" id="KW-0949">S-adenosyl-L-methionine</keyword>
<dbReference type="Proteomes" id="UP000767854">
    <property type="component" value="Unassembled WGS sequence"/>
</dbReference>
<dbReference type="InterPro" id="IPR002052">
    <property type="entry name" value="DNA_methylase_N6_adenine_CS"/>
</dbReference>
<accession>A0ABS2MSV8</accession>
<dbReference type="InterPro" id="IPR029063">
    <property type="entry name" value="SAM-dependent_MTases_sf"/>
</dbReference>
<dbReference type="PIRSF" id="PIRSF015855">
    <property type="entry name" value="TypeIII_Mtase_mKpnI"/>
    <property type="match status" value="1"/>
</dbReference>
<evidence type="ECO:0000259" key="6">
    <source>
        <dbReference type="Pfam" id="PF01555"/>
    </source>
</evidence>
<dbReference type="EC" id="2.1.1.72" evidence="7"/>
<name>A0ABS2MSV8_9FIRM</name>
<keyword evidence="8" id="KW-1185">Reference proteome</keyword>
<comment type="similarity">
    <text evidence="1">Belongs to the N(4)/N(6)-methyltransferase family.</text>
</comment>
<dbReference type="RefSeq" id="WP_207754718.1">
    <property type="nucleotide sequence ID" value="NZ_JAFBDT010000020.1"/>
</dbReference>
<dbReference type="InterPro" id="IPR002941">
    <property type="entry name" value="DNA_methylase_N4/N6"/>
</dbReference>
<comment type="caution">
    <text evidence="7">The sequence shown here is derived from an EMBL/GenBank/DDBJ whole genome shotgun (WGS) entry which is preliminary data.</text>
</comment>
<proteinExistence type="inferred from homology"/>
<gene>
    <name evidence="7" type="ORF">JOC49_002069</name>
</gene>
<dbReference type="EMBL" id="JAFBDT010000020">
    <property type="protein sequence ID" value="MBM7562508.1"/>
    <property type="molecule type" value="Genomic_DNA"/>
</dbReference>
<evidence type="ECO:0000313" key="7">
    <source>
        <dbReference type="EMBL" id="MBM7562508.1"/>
    </source>
</evidence>
<protein>
    <submittedName>
        <fullName evidence="7">Adenine-specific DNA-methyltransferase</fullName>
        <ecNumber evidence="7">2.1.1.72</ecNumber>
    </submittedName>
</protein>
<keyword evidence="2 7" id="KW-0489">Methyltransferase</keyword>